<dbReference type="EMBL" id="JACHIU010000001">
    <property type="protein sequence ID" value="MBB6473346.1"/>
    <property type="molecule type" value="Genomic_DNA"/>
</dbReference>
<evidence type="ECO:0000256" key="1">
    <source>
        <dbReference type="ARBA" id="ARBA00006538"/>
    </source>
</evidence>
<organism evidence="5 6">
    <name type="scientific">Sphaerisporangium rubeum</name>
    <dbReference type="NCBI Taxonomy" id="321317"/>
    <lineage>
        <taxon>Bacteria</taxon>
        <taxon>Bacillati</taxon>
        <taxon>Actinomycetota</taxon>
        <taxon>Actinomycetes</taxon>
        <taxon>Streptosporangiales</taxon>
        <taxon>Streptosporangiaceae</taxon>
        <taxon>Sphaerisporangium</taxon>
    </lineage>
</organism>
<evidence type="ECO:0000259" key="3">
    <source>
        <dbReference type="Pfam" id="PF13622"/>
    </source>
</evidence>
<accession>A0A7X0M7Z0</accession>
<feature type="domain" description="Acyl-CoA thioesterase-like N-terminal HotDog" evidence="3">
    <location>
        <begin position="42"/>
        <end position="112"/>
    </location>
</feature>
<dbReference type="CDD" id="cd03444">
    <property type="entry name" value="Thioesterase_II_repeat1"/>
    <property type="match status" value="1"/>
</dbReference>
<dbReference type="GO" id="GO:0009062">
    <property type="term" value="P:fatty acid catabolic process"/>
    <property type="evidence" value="ECO:0007669"/>
    <property type="project" value="TreeGrafter"/>
</dbReference>
<keyword evidence="2" id="KW-0378">Hydrolase</keyword>
<gene>
    <name evidence="5" type="ORF">BJ992_002777</name>
</gene>
<sequence length="292" mass="30779">MNDQAAVPSPQEAGGASLPAAFTLERLGDGRYRAPNVPSAHRQVVFGGQLLGQLALAAEDTAGRPARTVQALFARPGSVTEETTFATEIVHDGRTTGSVTARAEQRGRTLCVGQVLLDSGDPDVIRHARAMPAVPGPDEAEPVDAEPGSRLRLVGGRAVLSAEHTGPAELHAWARFPCAPDGDAGTHRALLCWYTDGLLIGTAMRPHRLGQEMAHETVSTGVLTHMITFHEECDTREWLLITQTSTYAGNGRCHGTGAVFTAAGTLVASFAQDGMIRAFPGGTPRGDTRTAM</sequence>
<comment type="caution">
    <text evidence="5">The sequence shown here is derived from an EMBL/GenBank/DDBJ whole genome shotgun (WGS) entry which is preliminary data.</text>
</comment>
<evidence type="ECO:0000313" key="5">
    <source>
        <dbReference type="EMBL" id="MBB6473346.1"/>
    </source>
</evidence>
<evidence type="ECO:0000313" key="6">
    <source>
        <dbReference type="Proteomes" id="UP000555564"/>
    </source>
</evidence>
<dbReference type="InterPro" id="IPR029069">
    <property type="entry name" value="HotDog_dom_sf"/>
</dbReference>
<dbReference type="Proteomes" id="UP000555564">
    <property type="component" value="Unassembled WGS sequence"/>
</dbReference>
<name>A0A7X0M7Z0_9ACTN</name>
<dbReference type="Pfam" id="PF13622">
    <property type="entry name" value="4HBT_3"/>
    <property type="match status" value="1"/>
</dbReference>
<dbReference type="GO" id="GO:0047617">
    <property type="term" value="F:fatty acyl-CoA hydrolase activity"/>
    <property type="evidence" value="ECO:0007669"/>
    <property type="project" value="InterPro"/>
</dbReference>
<comment type="similarity">
    <text evidence="1">Belongs to the C/M/P thioester hydrolase family.</text>
</comment>
<reference evidence="5 6" key="1">
    <citation type="submission" date="2020-08" db="EMBL/GenBank/DDBJ databases">
        <title>Sequencing the genomes of 1000 actinobacteria strains.</title>
        <authorList>
            <person name="Klenk H.-P."/>
        </authorList>
    </citation>
    <scope>NUCLEOTIDE SEQUENCE [LARGE SCALE GENOMIC DNA]</scope>
    <source>
        <strain evidence="5 6">DSM 44936</strain>
    </source>
</reference>
<protein>
    <submittedName>
        <fullName evidence="5">Acyl-CoA thioesterase</fullName>
    </submittedName>
</protein>
<dbReference type="PANTHER" id="PTHR11066:SF34">
    <property type="entry name" value="ACYL-COENZYME A THIOESTERASE 8"/>
    <property type="match status" value="1"/>
</dbReference>
<evidence type="ECO:0000259" key="4">
    <source>
        <dbReference type="Pfam" id="PF20789"/>
    </source>
</evidence>
<evidence type="ECO:0000256" key="2">
    <source>
        <dbReference type="ARBA" id="ARBA00022801"/>
    </source>
</evidence>
<keyword evidence="6" id="KW-1185">Reference proteome</keyword>
<dbReference type="Pfam" id="PF20789">
    <property type="entry name" value="4HBT_3C"/>
    <property type="match status" value="1"/>
</dbReference>
<dbReference type="InterPro" id="IPR049449">
    <property type="entry name" value="TesB_ACOT8-like_N"/>
</dbReference>
<dbReference type="RefSeq" id="WP_184981026.1">
    <property type="nucleotide sequence ID" value="NZ_BAAALO010000013.1"/>
</dbReference>
<dbReference type="AlphaFoldDB" id="A0A7X0M7Z0"/>
<dbReference type="InterPro" id="IPR003703">
    <property type="entry name" value="Acyl_CoA_thio"/>
</dbReference>
<feature type="domain" description="Acyl-CoA thioesterase-like C-terminal" evidence="4">
    <location>
        <begin position="152"/>
        <end position="276"/>
    </location>
</feature>
<dbReference type="SUPFAM" id="SSF54637">
    <property type="entry name" value="Thioesterase/thiol ester dehydrase-isomerase"/>
    <property type="match status" value="2"/>
</dbReference>
<dbReference type="Gene3D" id="2.40.160.210">
    <property type="entry name" value="Acyl-CoA thioesterase, double hotdog domain"/>
    <property type="match status" value="1"/>
</dbReference>
<dbReference type="PANTHER" id="PTHR11066">
    <property type="entry name" value="ACYL-COA THIOESTERASE"/>
    <property type="match status" value="1"/>
</dbReference>
<dbReference type="GO" id="GO:0006637">
    <property type="term" value="P:acyl-CoA metabolic process"/>
    <property type="evidence" value="ECO:0007669"/>
    <property type="project" value="InterPro"/>
</dbReference>
<dbReference type="InterPro" id="IPR049450">
    <property type="entry name" value="ACOT8-like_C"/>
</dbReference>
<proteinExistence type="inferred from homology"/>
<dbReference type="InterPro" id="IPR042171">
    <property type="entry name" value="Acyl-CoA_hotdog"/>
</dbReference>